<feature type="compositionally biased region" description="Basic and acidic residues" evidence="1">
    <location>
        <begin position="432"/>
        <end position="445"/>
    </location>
</feature>
<reference evidence="4" key="1">
    <citation type="submission" date="2016-06" db="UniProtKB">
        <authorList>
            <consortium name="WormBaseParasite"/>
        </authorList>
    </citation>
    <scope>IDENTIFICATION</scope>
</reference>
<evidence type="ECO:0000256" key="1">
    <source>
        <dbReference type="SAM" id="MobiDB-lite"/>
    </source>
</evidence>
<gene>
    <name evidence="2" type="ORF">GPUH_LOCUS20149</name>
</gene>
<protein>
    <submittedName>
        <fullName evidence="4">INCENP_ARK-bind domain-containing protein</fullName>
    </submittedName>
</protein>
<feature type="region of interest" description="Disordered" evidence="1">
    <location>
        <begin position="239"/>
        <end position="262"/>
    </location>
</feature>
<evidence type="ECO:0000313" key="3">
    <source>
        <dbReference type="Proteomes" id="UP000271098"/>
    </source>
</evidence>
<sequence length="537" mass="59601">MMSIKIPNKLRYLVFNSDVPRMKDFLDGTVCDLFAHILPEAITYVYDELSIRLPLDLEKPTTETSPRKTFDVVLPEKPKAALSSAALAELERKRLEKKKNNKGMERKRAKSPSECGYRELAIRAAKIEQRIAEQKKRAAEEKKRRRELKKARAERHVLGSSNGNDGEDLGEVVVPATPESHMGSTSSDSSDDGGFGEDIDEVMQTPIEKLNRIPKPRDMELRALAEKCFNESLARRGARQPAASWTGQQFQRPTVRVANSPPKSSARVNLFERFAMMDRMKKPKQLEAYDRGTSRRSLFDDGSSKECRAEGTTRSFRYIQRNRCRRPVRAGSGHTSHMLLNIYNSHLLNPPVLPKQCAVKRRASGPDGEHQVTKMNVYETFKLKPFRPRTTSENAGLSSVTIVPESREVSSFSQDVRTTECAVLSESSESMSTKRSDEKPTEKKSKLSLRSGNSSSSDLFSATGSQGSFSKSSESVESSDTESGASDELPGKNSGKAGGVKKKSGKKSVLPGGKSRLPTTVGTQADVLEQSPNEYET</sequence>
<feature type="compositionally biased region" description="Polar residues" evidence="1">
    <location>
        <begin position="243"/>
        <end position="252"/>
    </location>
</feature>
<feature type="compositionally biased region" description="Low complexity" evidence="1">
    <location>
        <begin position="448"/>
        <end position="484"/>
    </location>
</feature>
<feature type="compositionally biased region" description="Acidic residues" evidence="1">
    <location>
        <begin position="189"/>
        <end position="198"/>
    </location>
</feature>
<keyword evidence="3" id="KW-1185">Reference proteome</keyword>
<organism evidence="4">
    <name type="scientific">Gongylonema pulchrum</name>
    <dbReference type="NCBI Taxonomy" id="637853"/>
    <lineage>
        <taxon>Eukaryota</taxon>
        <taxon>Metazoa</taxon>
        <taxon>Ecdysozoa</taxon>
        <taxon>Nematoda</taxon>
        <taxon>Chromadorea</taxon>
        <taxon>Rhabditida</taxon>
        <taxon>Spirurina</taxon>
        <taxon>Spiruromorpha</taxon>
        <taxon>Spiruroidea</taxon>
        <taxon>Gongylonematidae</taxon>
        <taxon>Gongylonema</taxon>
    </lineage>
</organism>
<dbReference type="WBParaSite" id="GPUH_0002017401-mRNA-1">
    <property type="protein sequence ID" value="GPUH_0002017401-mRNA-1"/>
    <property type="gene ID" value="GPUH_0002017401"/>
</dbReference>
<evidence type="ECO:0000313" key="2">
    <source>
        <dbReference type="EMBL" id="VDN35413.1"/>
    </source>
</evidence>
<evidence type="ECO:0000313" key="4">
    <source>
        <dbReference type="WBParaSite" id="GPUH_0002017401-mRNA-1"/>
    </source>
</evidence>
<proteinExistence type="predicted"/>
<dbReference type="Proteomes" id="UP000271098">
    <property type="component" value="Unassembled WGS sequence"/>
</dbReference>
<reference evidence="2 3" key="2">
    <citation type="submission" date="2018-11" db="EMBL/GenBank/DDBJ databases">
        <authorList>
            <consortium name="Pathogen Informatics"/>
        </authorList>
    </citation>
    <scope>NUCLEOTIDE SEQUENCE [LARGE SCALE GENOMIC DNA]</scope>
</reference>
<dbReference type="EMBL" id="UYRT01089867">
    <property type="protein sequence ID" value="VDN35413.1"/>
    <property type="molecule type" value="Genomic_DNA"/>
</dbReference>
<feature type="region of interest" description="Disordered" evidence="1">
    <location>
        <begin position="407"/>
        <end position="537"/>
    </location>
</feature>
<accession>A0A183EGQ8</accession>
<dbReference type="AlphaFoldDB" id="A0A183EGQ8"/>
<feature type="region of interest" description="Disordered" evidence="1">
    <location>
        <begin position="136"/>
        <end position="198"/>
    </location>
</feature>
<name>A0A183EGQ8_9BILA</name>